<dbReference type="PANTHER" id="PTHR46031:SF30">
    <property type="entry name" value="DRBM DOMAIN-CONTAINING PROTEIN"/>
    <property type="match status" value="1"/>
</dbReference>
<evidence type="ECO:0000256" key="4">
    <source>
        <dbReference type="PROSITE-ProRule" id="PRU00266"/>
    </source>
</evidence>
<dbReference type="Pfam" id="PF00035">
    <property type="entry name" value="dsrm"/>
    <property type="match status" value="2"/>
</dbReference>
<organism evidence="7 8">
    <name type="scientific">Aegilops tauschii subsp. strangulata</name>
    <name type="common">Goatgrass</name>
    <dbReference type="NCBI Taxonomy" id="200361"/>
    <lineage>
        <taxon>Eukaryota</taxon>
        <taxon>Viridiplantae</taxon>
        <taxon>Streptophyta</taxon>
        <taxon>Embryophyta</taxon>
        <taxon>Tracheophyta</taxon>
        <taxon>Spermatophyta</taxon>
        <taxon>Magnoliopsida</taxon>
        <taxon>Liliopsida</taxon>
        <taxon>Poales</taxon>
        <taxon>Poaceae</taxon>
        <taxon>BOP clade</taxon>
        <taxon>Pooideae</taxon>
        <taxon>Triticodae</taxon>
        <taxon>Triticeae</taxon>
        <taxon>Triticinae</taxon>
        <taxon>Aegilops</taxon>
    </lineage>
</organism>
<reference evidence="7" key="4">
    <citation type="submission" date="2019-03" db="UniProtKB">
        <authorList>
            <consortium name="EnsemblPlants"/>
        </authorList>
    </citation>
    <scope>IDENTIFICATION</scope>
</reference>
<dbReference type="PROSITE" id="PS50137">
    <property type="entry name" value="DS_RBD"/>
    <property type="match status" value="2"/>
</dbReference>
<dbReference type="SMART" id="SM00358">
    <property type="entry name" value="DSRM"/>
    <property type="match status" value="2"/>
</dbReference>
<dbReference type="InterPro" id="IPR044451">
    <property type="entry name" value="AtDRB-like_DSRM_2"/>
</dbReference>
<dbReference type="STRING" id="200361.A0A453L8T8"/>
<reference evidence="8" key="1">
    <citation type="journal article" date="2014" name="Science">
        <title>Ancient hybridizations among the ancestral genomes of bread wheat.</title>
        <authorList>
            <consortium name="International Wheat Genome Sequencing Consortium,"/>
            <person name="Marcussen T."/>
            <person name="Sandve S.R."/>
            <person name="Heier L."/>
            <person name="Spannagl M."/>
            <person name="Pfeifer M."/>
            <person name="Jakobsen K.S."/>
            <person name="Wulff B.B."/>
            <person name="Steuernagel B."/>
            <person name="Mayer K.F."/>
            <person name="Olsen O.A."/>
        </authorList>
    </citation>
    <scope>NUCLEOTIDE SEQUENCE [LARGE SCALE GENOMIC DNA]</scope>
    <source>
        <strain evidence="8">cv. AL8/78</strain>
    </source>
</reference>
<dbReference type="Gene3D" id="3.30.160.20">
    <property type="match status" value="2"/>
</dbReference>
<feature type="region of interest" description="Disordered" evidence="5">
    <location>
        <begin position="269"/>
        <end position="311"/>
    </location>
</feature>
<dbReference type="InterPro" id="IPR044450">
    <property type="entry name" value="AtDRB-like_DSRM_1"/>
</dbReference>
<feature type="domain" description="DRBM" evidence="6">
    <location>
        <begin position="129"/>
        <end position="197"/>
    </location>
</feature>
<evidence type="ECO:0000313" key="7">
    <source>
        <dbReference type="EnsemblPlants" id="AET5Gv20674500.2"/>
    </source>
</evidence>
<dbReference type="PANTHER" id="PTHR46031">
    <property type="match status" value="1"/>
</dbReference>
<dbReference type="CDD" id="cd19908">
    <property type="entry name" value="DSRM_AtDRB-like_rpt2"/>
    <property type="match status" value="1"/>
</dbReference>
<dbReference type="InterPro" id="IPR014720">
    <property type="entry name" value="dsRBD_dom"/>
</dbReference>
<accession>A0A453L8T8</accession>
<proteinExistence type="predicted"/>
<keyword evidence="8" id="KW-1185">Reference proteome</keyword>
<evidence type="ECO:0000259" key="6">
    <source>
        <dbReference type="PROSITE" id="PS50137"/>
    </source>
</evidence>
<evidence type="ECO:0000256" key="1">
    <source>
        <dbReference type="ARBA" id="ARBA00022737"/>
    </source>
</evidence>
<keyword evidence="2 4" id="KW-0694">RNA-binding</keyword>
<dbReference type="Gramene" id="AET5Gv20674500.2">
    <property type="protein sequence ID" value="AET5Gv20674500.2"/>
    <property type="gene ID" value="AET5Gv20674500"/>
</dbReference>
<feature type="region of interest" description="Disordered" evidence="5">
    <location>
        <begin position="380"/>
        <end position="404"/>
    </location>
</feature>
<dbReference type="FunFam" id="3.30.160.20:FF:000036">
    <property type="entry name" value="Double-stranded RNA-binding protein 2"/>
    <property type="match status" value="2"/>
</dbReference>
<evidence type="ECO:0000313" key="8">
    <source>
        <dbReference type="Proteomes" id="UP000015105"/>
    </source>
</evidence>
<comment type="function">
    <text evidence="3">Binds double-stranded RNA.</text>
</comment>
<evidence type="ECO:0000256" key="2">
    <source>
        <dbReference type="ARBA" id="ARBA00022884"/>
    </source>
</evidence>
<dbReference type="GO" id="GO:0003725">
    <property type="term" value="F:double-stranded RNA binding"/>
    <property type="evidence" value="ECO:0007669"/>
    <property type="project" value="InterPro"/>
</dbReference>
<feature type="domain" description="DRBM" evidence="6">
    <location>
        <begin position="1"/>
        <end position="70"/>
    </location>
</feature>
<evidence type="ECO:0000256" key="3">
    <source>
        <dbReference type="ARBA" id="ARBA00037597"/>
    </source>
</evidence>
<name>A0A453L8T8_AEGTS</name>
<dbReference type="AlphaFoldDB" id="A0A453L8T8"/>
<dbReference type="SUPFAM" id="SSF54768">
    <property type="entry name" value="dsRNA-binding domain-like"/>
    <property type="match status" value="2"/>
</dbReference>
<dbReference type="CDD" id="cd19907">
    <property type="entry name" value="DSRM_AtDRB-like_rpt1"/>
    <property type="match status" value="1"/>
</dbReference>
<evidence type="ECO:0000256" key="5">
    <source>
        <dbReference type="SAM" id="MobiDB-lite"/>
    </source>
</evidence>
<protein>
    <recommendedName>
        <fullName evidence="6">DRBM domain-containing protein</fullName>
    </recommendedName>
</protein>
<feature type="compositionally biased region" description="Basic and acidic residues" evidence="5">
    <location>
        <begin position="389"/>
        <end position="404"/>
    </location>
</feature>
<dbReference type="Proteomes" id="UP000015105">
    <property type="component" value="Chromosome 5D"/>
</dbReference>
<reference evidence="7" key="3">
    <citation type="journal article" date="2017" name="Nature">
        <title>Genome sequence of the progenitor of the wheat D genome Aegilops tauschii.</title>
        <authorList>
            <person name="Luo M.C."/>
            <person name="Gu Y.Q."/>
            <person name="Puiu D."/>
            <person name="Wang H."/>
            <person name="Twardziok S.O."/>
            <person name="Deal K.R."/>
            <person name="Huo N."/>
            <person name="Zhu T."/>
            <person name="Wang L."/>
            <person name="Wang Y."/>
            <person name="McGuire P.E."/>
            <person name="Liu S."/>
            <person name="Long H."/>
            <person name="Ramasamy R.K."/>
            <person name="Rodriguez J.C."/>
            <person name="Van S.L."/>
            <person name="Yuan L."/>
            <person name="Wang Z."/>
            <person name="Xia Z."/>
            <person name="Xiao L."/>
            <person name="Anderson O.D."/>
            <person name="Ouyang S."/>
            <person name="Liang Y."/>
            <person name="Zimin A.V."/>
            <person name="Pertea G."/>
            <person name="Qi P."/>
            <person name="Bennetzen J.L."/>
            <person name="Dai X."/>
            <person name="Dawson M.W."/>
            <person name="Muller H.G."/>
            <person name="Kugler K."/>
            <person name="Rivarola-Duarte L."/>
            <person name="Spannagl M."/>
            <person name="Mayer K.F.X."/>
            <person name="Lu F.H."/>
            <person name="Bevan M.W."/>
            <person name="Leroy P."/>
            <person name="Li P."/>
            <person name="You F.M."/>
            <person name="Sun Q."/>
            <person name="Liu Z."/>
            <person name="Lyons E."/>
            <person name="Wicker T."/>
            <person name="Salzberg S.L."/>
            <person name="Devos K.M."/>
            <person name="Dvorak J."/>
        </authorList>
    </citation>
    <scope>NUCLEOTIDE SEQUENCE [LARGE SCALE GENOMIC DNA]</scope>
    <source>
        <strain evidence="7">cv. AL8/78</strain>
    </source>
</reference>
<reference evidence="7" key="5">
    <citation type="journal article" date="2021" name="G3 (Bethesda)">
        <title>Aegilops tauschii genome assembly Aet v5.0 features greater sequence contiguity and improved annotation.</title>
        <authorList>
            <person name="Wang L."/>
            <person name="Zhu T."/>
            <person name="Rodriguez J.C."/>
            <person name="Deal K.R."/>
            <person name="Dubcovsky J."/>
            <person name="McGuire P.E."/>
            <person name="Lux T."/>
            <person name="Spannagl M."/>
            <person name="Mayer K.F.X."/>
            <person name="Baldrich P."/>
            <person name="Meyers B.C."/>
            <person name="Huo N."/>
            <person name="Gu Y.Q."/>
            <person name="Zhou H."/>
            <person name="Devos K.M."/>
            <person name="Bennetzen J.L."/>
            <person name="Unver T."/>
            <person name="Budak H."/>
            <person name="Gulick P.J."/>
            <person name="Galiba G."/>
            <person name="Kalapos B."/>
            <person name="Nelson D.R."/>
            <person name="Li P."/>
            <person name="You F.M."/>
            <person name="Luo M.C."/>
            <person name="Dvorak J."/>
        </authorList>
    </citation>
    <scope>NUCLEOTIDE SEQUENCE [LARGE SCALE GENOMIC DNA]</scope>
    <source>
        <strain evidence="7">cv. AL8/78</strain>
    </source>
</reference>
<sequence>MYKNQLQELAQRSCFSLPSYVCTREGPDHAPRFKATVTFNGETFHGPTCCTTLRQAEHAAAEVALARLSTRGPSTYLTARVLVSCFFSSSSMRLLALHVSLMMPVGYSKLNCVGWCVVDANGVQDETGVYKNLLQETAHRAGLKLPVYTTVRSGPGHSPVFASSVELAGLSFAGDAARTKKQAEKNAAMTAWSALKQMPEARKEPGNGCGGEEQEHVVVARVLAALKQRCDGNAASPLPKQHCVAGSSSSAPNPSLYRHQWLPLSSHAAHPRTRHVQPQPQPAGPRILPPLHMLQRPAPSTSRHGGELERQRRIDAAELVQMLERAMVTNREEAMPSAPCYYPHVPAYHHAGAAPRYFAAGGFHSPAMAVSVRSVIPVCSAPPQPAAATKDDDDRSDPAAPAEH</sequence>
<dbReference type="EnsemblPlants" id="AET5Gv20674500.2">
    <property type="protein sequence ID" value="AET5Gv20674500.2"/>
    <property type="gene ID" value="AET5Gv20674500"/>
</dbReference>
<reference evidence="8" key="2">
    <citation type="journal article" date="2017" name="Nat. Plants">
        <title>The Aegilops tauschii genome reveals multiple impacts of transposons.</title>
        <authorList>
            <person name="Zhao G."/>
            <person name="Zou C."/>
            <person name="Li K."/>
            <person name="Wang K."/>
            <person name="Li T."/>
            <person name="Gao L."/>
            <person name="Zhang X."/>
            <person name="Wang H."/>
            <person name="Yang Z."/>
            <person name="Liu X."/>
            <person name="Jiang W."/>
            <person name="Mao L."/>
            <person name="Kong X."/>
            <person name="Jiao Y."/>
            <person name="Jia J."/>
        </authorList>
    </citation>
    <scope>NUCLEOTIDE SEQUENCE [LARGE SCALE GENOMIC DNA]</scope>
    <source>
        <strain evidence="8">cv. AL8/78</strain>
    </source>
</reference>
<keyword evidence="1" id="KW-0677">Repeat</keyword>